<gene>
    <name evidence="7" type="ORF">GNP35_11580</name>
</gene>
<dbReference type="InterPro" id="IPR005494">
    <property type="entry name" value="GSPS_pre-ATP-grasp-like_dom"/>
</dbReference>
<dbReference type="GO" id="GO:0016874">
    <property type="term" value="F:ligase activity"/>
    <property type="evidence" value="ECO:0007669"/>
    <property type="project" value="UniProtKB-KW"/>
</dbReference>
<dbReference type="GO" id="GO:0005524">
    <property type="term" value="F:ATP binding"/>
    <property type="evidence" value="ECO:0007669"/>
    <property type="project" value="UniProtKB-KW"/>
</dbReference>
<feature type="domain" description="Glutathionylspermidine synthase pre-ATP-grasp-like" evidence="6">
    <location>
        <begin position="12"/>
        <end position="388"/>
    </location>
</feature>
<keyword evidence="2" id="KW-0479">Metal-binding</keyword>
<sequence>MFRHPIKQRQNWQQLAEKLGFKFHTMHGEAYWDESAYYEFNLKQIEEDLESPTEEIHQMCLDIVDRVVKDESLLTKFCIPEHKWDFVRDSWLAKEDSLYSRLDFAYDGHSPAKLYENNADTPTSVYETGFWQWLWLEDNVDSTILHRRSDQFNSLQDKLIHRFRQLLLNKPGHILHFSCCKESDEDRGTVQYLQDCASAAGVPNKFVYIEDIGISNGQQYTDLDDQIITWMFKLYPWEFMFNESFGDSLKVDTEMAWLEPAWKSLISNKAILPMLWKHFPHHPNLLPAYFEEELSLSSSIKSLVKKPIFSREGANISFIDGTQATTMSDGPYGQEGYIYQEKHLLPKFGDNYTLIGSWLVNDKAAGISIREDSQPITQDLSRFVPHIILN</sequence>
<dbReference type="GO" id="GO:0046872">
    <property type="term" value="F:metal ion binding"/>
    <property type="evidence" value="ECO:0007669"/>
    <property type="project" value="UniProtKB-KW"/>
</dbReference>
<evidence type="ECO:0000256" key="4">
    <source>
        <dbReference type="ARBA" id="ARBA00022840"/>
    </source>
</evidence>
<reference evidence="7 8" key="1">
    <citation type="submission" date="2019-11" db="EMBL/GenBank/DDBJ databases">
        <title>P. haliotis isolates from Z. marina roots.</title>
        <authorList>
            <person name="Cohen M."/>
            <person name="Jospin G."/>
            <person name="Eisen J.A."/>
            <person name="Coil D.A."/>
        </authorList>
    </citation>
    <scope>NUCLEOTIDE SEQUENCE [LARGE SCALE GENOMIC DNA]</scope>
    <source>
        <strain evidence="7 8">UCD-MCMsp1aY</strain>
    </source>
</reference>
<organism evidence="7 8">
    <name type="scientific">Psychrosphaera haliotis</name>
    <dbReference type="NCBI Taxonomy" id="555083"/>
    <lineage>
        <taxon>Bacteria</taxon>
        <taxon>Pseudomonadati</taxon>
        <taxon>Pseudomonadota</taxon>
        <taxon>Gammaproteobacteria</taxon>
        <taxon>Alteromonadales</taxon>
        <taxon>Pseudoalteromonadaceae</taxon>
        <taxon>Psychrosphaera</taxon>
    </lineage>
</organism>
<name>A0A6N8FAB3_9GAMM</name>
<evidence type="ECO:0000256" key="2">
    <source>
        <dbReference type="ARBA" id="ARBA00022723"/>
    </source>
</evidence>
<dbReference type="SUPFAM" id="SSF56059">
    <property type="entry name" value="Glutathione synthetase ATP-binding domain-like"/>
    <property type="match status" value="1"/>
</dbReference>
<dbReference type="AlphaFoldDB" id="A0A6N8FAB3"/>
<dbReference type="Pfam" id="PF03738">
    <property type="entry name" value="GSP_synth"/>
    <property type="match status" value="1"/>
</dbReference>
<dbReference type="Gene3D" id="3.30.1490.330">
    <property type="match status" value="1"/>
</dbReference>
<keyword evidence="8" id="KW-1185">Reference proteome</keyword>
<evidence type="ECO:0000256" key="1">
    <source>
        <dbReference type="ARBA" id="ARBA00022598"/>
    </source>
</evidence>
<keyword evidence="4" id="KW-0067">ATP-binding</keyword>
<dbReference type="SUPFAM" id="SSF52440">
    <property type="entry name" value="PreATP-grasp domain"/>
    <property type="match status" value="1"/>
</dbReference>
<dbReference type="RefSeq" id="WP_155696260.1">
    <property type="nucleotide sequence ID" value="NZ_WOCD01000005.1"/>
</dbReference>
<protein>
    <recommendedName>
        <fullName evidence="6">Glutathionylspermidine synthase pre-ATP-grasp-like domain-containing protein</fullName>
    </recommendedName>
</protein>
<evidence type="ECO:0000313" key="8">
    <source>
        <dbReference type="Proteomes" id="UP000439994"/>
    </source>
</evidence>
<dbReference type="InterPro" id="IPR016185">
    <property type="entry name" value="PreATP-grasp_dom_sf"/>
</dbReference>
<evidence type="ECO:0000313" key="7">
    <source>
        <dbReference type="EMBL" id="MUH73064.1"/>
    </source>
</evidence>
<keyword evidence="3" id="KW-0547">Nucleotide-binding</keyword>
<accession>A0A6N8FAB3</accession>
<dbReference type="OrthoDB" id="9765517at2"/>
<keyword evidence="1" id="KW-0436">Ligase</keyword>
<keyword evidence="5" id="KW-0460">Magnesium</keyword>
<proteinExistence type="predicted"/>
<evidence type="ECO:0000256" key="5">
    <source>
        <dbReference type="ARBA" id="ARBA00022842"/>
    </source>
</evidence>
<dbReference type="Proteomes" id="UP000439994">
    <property type="component" value="Unassembled WGS sequence"/>
</dbReference>
<evidence type="ECO:0000259" key="6">
    <source>
        <dbReference type="Pfam" id="PF03738"/>
    </source>
</evidence>
<dbReference type="EMBL" id="WOCD01000005">
    <property type="protein sequence ID" value="MUH73064.1"/>
    <property type="molecule type" value="Genomic_DNA"/>
</dbReference>
<evidence type="ECO:0000256" key="3">
    <source>
        <dbReference type="ARBA" id="ARBA00022741"/>
    </source>
</evidence>
<comment type="caution">
    <text evidence="7">The sequence shown here is derived from an EMBL/GenBank/DDBJ whole genome shotgun (WGS) entry which is preliminary data.</text>
</comment>